<sequence length="756" mass="87618">MNSICGSFFQLEFDRIREKLRMLVLELEHLVDLITKRKLFLLKLCDFDDYARNVEDDLKRTIIAASKGQEIDLERTTNDVTEACSRLNALGDDLIKYQTAANIRILDYSVSDIVQRICDIPMQIDFSQGIYPCSSAYERFLAVSKELRSVILQDFQIGSQSPDDLHNYLVLIQENKEKERKMFNDLDNLSTQTTELEKEDCIKTISMLKELSDKRHRDAKEKMQETVEVILNVLRERLEDVEGTLNTLMAEENADEIRNFVLVDWKLLKDDLSLTRKALKDNSEWSLLLEPLSRKIEELEERLAKLGPQEGLDHEIITEFPSFSRWLDEKEDELEVDGKSAANTDEKTERRLCILKESVARVPIVRKLKDARLLPEQNDTVEVYCRRYLDVIRRILLWDVPERFDVYAEYLSQLSLFERELTASYPHHERMVKGDVVTDEEQPSCSAVYDLANALAETDDVIAIRELFPMVDDEINQLNSLFNSLTADYAKSLKPLEEASYDSRTLQDAYQRSIRLGRECERLSNSLTGDDRAKARAFANVIRSLHGQMEVVLKDLISEIEDEKTLATRYKSIIDELCSLDAQVKGGRRDIGQVWNEFESIEESLEQLRDDCIQRRRYVINSSYEEEEEERASQEAVPATTRKQIILMISRTVTTIIQIVEDELRRTPCLQEEELNEMHRKLKQIETVNEMSLPSQNWEKEETRVKNLIEDVAQLLSEVDEVRRTSGDPSEVENQLKIVDNVEQSVLATLTSLDAV</sequence>
<accession>A0ABD6EPR5</accession>
<reference evidence="1 2" key="1">
    <citation type="submission" date="2024-08" db="EMBL/GenBank/DDBJ databases">
        <title>Gnathostoma spinigerum genome.</title>
        <authorList>
            <person name="Gonzalez-Bertolin B."/>
            <person name="Monzon S."/>
            <person name="Zaballos A."/>
            <person name="Jimenez P."/>
            <person name="Dekumyoy P."/>
            <person name="Varona S."/>
            <person name="Cuesta I."/>
            <person name="Sumanam S."/>
            <person name="Adisakwattana P."/>
            <person name="Gasser R.B."/>
            <person name="Hernandez-Gonzalez A."/>
            <person name="Young N.D."/>
            <person name="Perteguer M.J."/>
        </authorList>
    </citation>
    <scope>NUCLEOTIDE SEQUENCE [LARGE SCALE GENOMIC DNA]</scope>
    <source>
        <strain evidence="1">AL3</strain>
        <tissue evidence="1">Liver</tissue>
    </source>
</reference>
<keyword evidence="2" id="KW-1185">Reference proteome</keyword>
<dbReference type="EMBL" id="JBGFUD010006901">
    <property type="protein sequence ID" value="MFH4981271.1"/>
    <property type="molecule type" value="Genomic_DNA"/>
</dbReference>
<evidence type="ECO:0000313" key="2">
    <source>
        <dbReference type="Proteomes" id="UP001608902"/>
    </source>
</evidence>
<proteinExistence type="predicted"/>
<organism evidence="1 2">
    <name type="scientific">Gnathostoma spinigerum</name>
    <dbReference type="NCBI Taxonomy" id="75299"/>
    <lineage>
        <taxon>Eukaryota</taxon>
        <taxon>Metazoa</taxon>
        <taxon>Ecdysozoa</taxon>
        <taxon>Nematoda</taxon>
        <taxon>Chromadorea</taxon>
        <taxon>Rhabditida</taxon>
        <taxon>Spirurina</taxon>
        <taxon>Gnathostomatomorpha</taxon>
        <taxon>Gnathostomatoidea</taxon>
        <taxon>Gnathostomatidae</taxon>
        <taxon>Gnathostoma</taxon>
    </lineage>
</organism>
<comment type="caution">
    <text evidence="1">The sequence shown here is derived from an EMBL/GenBank/DDBJ whole genome shotgun (WGS) entry which is preliminary data.</text>
</comment>
<name>A0ABD6EPR5_9BILA</name>
<protein>
    <submittedName>
        <fullName evidence="1">Uncharacterized protein</fullName>
    </submittedName>
</protein>
<dbReference type="AlphaFoldDB" id="A0ABD6EPR5"/>
<evidence type="ECO:0000313" key="1">
    <source>
        <dbReference type="EMBL" id="MFH4981271.1"/>
    </source>
</evidence>
<gene>
    <name evidence="1" type="ORF">AB6A40_007980</name>
</gene>
<feature type="non-terminal residue" evidence="1">
    <location>
        <position position="756"/>
    </location>
</feature>
<dbReference type="Proteomes" id="UP001608902">
    <property type="component" value="Unassembled WGS sequence"/>
</dbReference>